<sequence>MQISLLSLSVITSIPTLLIKNSCHKVSLFCISTTNFPPFPNPLFSAKLFLPPKPPSFPAFNRFSISEPLESDTIMEKEPLLPYFSPRKKPQSLPPLCPLPEHDEMVLPMTPSQFKDRLIFGPACASPRNPSPLADALTLPNNSPKCSSSTSEDYVDSQQHLSSWLIDPNYSCRKSNLHRSKTAPAMAVISDVNPQSSVPKPQFGSQSIVRQGVILLILYLALGIVIYWFNRHNFLASETHPIVDALYFCIVTMCTIGYGDITPNSTATKLFSILFVLVGFGFIDILLSGMVSYVLDLQENHMLTAVKGRRGEKDGKSYIIDVKKGRMRIRLKVALALGVVVICIGVGVAVMHFVEKLGWLDSFYLSVMSVTTVGYGDHAFKTMHGRIFAAIWLLVSTLAVARAFLYLAEARVDKRHRMMAKWILGQDMTVSEFLAADIDNNGFVRYGLDSTKMYTEVYTPHPMHHGPLFQPISGPKAVYGVFGKVYSLHAFINGGLNHKNEKGKIKMIVLSLSLEPDGYSIHYSLQWVFNPCTAVMSTYMELRVHFERSLDHSSQFYNSEKVPLRTDGRFCATVDAANSFSSKYAWKIGWMYLR</sequence>
<dbReference type="SUPFAM" id="SSF81324">
    <property type="entry name" value="Voltage-gated potassium channels"/>
    <property type="match status" value="2"/>
</dbReference>
<dbReference type="GO" id="GO:0005886">
    <property type="term" value="C:plasma membrane"/>
    <property type="evidence" value="ECO:0007669"/>
    <property type="project" value="TreeGrafter"/>
</dbReference>
<evidence type="ECO:0000256" key="5">
    <source>
        <dbReference type="ARBA" id="ARBA00022538"/>
    </source>
</evidence>
<dbReference type="Pfam" id="PF07885">
    <property type="entry name" value="Ion_trans_2"/>
    <property type="match status" value="2"/>
</dbReference>
<evidence type="ECO:0000256" key="10">
    <source>
        <dbReference type="ARBA" id="ARBA00022826"/>
    </source>
</evidence>
<dbReference type="Proteomes" id="UP001189624">
    <property type="component" value="Chromosome 3"/>
</dbReference>
<evidence type="ECO:0000256" key="9">
    <source>
        <dbReference type="ARBA" id="ARBA00022737"/>
    </source>
</evidence>
<evidence type="ECO:0000256" key="17">
    <source>
        <dbReference type="SAM" id="Phobius"/>
    </source>
</evidence>
<evidence type="ECO:0000256" key="13">
    <source>
        <dbReference type="ARBA" id="ARBA00022989"/>
    </source>
</evidence>
<keyword evidence="12" id="KW-0630">Potassium</keyword>
<feature type="domain" description="Potassium channel" evidence="18">
    <location>
        <begin position="214"/>
        <end position="294"/>
    </location>
</feature>
<evidence type="ECO:0000256" key="7">
    <source>
        <dbReference type="ARBA" id="ARBA00022692"/>
    </source>
</evidence>
<dbReference type="PANTHER" id="PTHR11003:SF282">
    <property type="entry name" value="TWO-PORE POTASSIUM CHANNEL 3"/>
    <property type="match status" value="1"/>
</dbReference>
<keyword evidence="9" id="KW-0677">Repeat</keyword>
<evidence type="ECO:0000256" key="2">
    <source>
        <dbReference type="ARBA" id="ARBA00010159"/>
    </source>
</evidence>
<dbReference type="EMBL" id="OY731400">
    <property type="protein sequence ID" value="CAJ1935868.1"/>
    <property type="molecule type" value="Genomic_DNA"/>
</dbReference>
<evidence type="ECO:0000256" key="16">
    <source>
        <dbReference type="ARBA" id="ARBA00023303"/>
    </source>
</evidence>
<feature type="transmembrane region" description="Helical" evidence="17">
    <location>
        <begin position="208"/>
        <end position="229"/>
    </location>
</feature>
<evidence type="ECO:0000256" key="1">
    <source>
        <dbReference type="ARBA" id="ARBA00004128"/>
    </source>
</evidence>
<comment type="subunit">
    <text evidence="3">Homodimer.</text>
</comment>
<dbReference type="GO" id="GO:0015271">
    <property type="term" value="F:outward rectifier potassium channel activity"/>
    <property type="evidence" value="ECO:0007669"/>
    <property type="project" value="TreeGrafter"/>
</dbReference>
<keyword evidence="6" id="KW-0926">Vacuole</keyword>
<feature type="transmembrane region" description="Helical" evidence="17">
    <location>
        <begin position="241"/>
        <end position="258"/>
    </location>
</feature>
<keyword evidence="7 17" id="KW-0812">Transmembrane</keyword>
<dbReference type="PRINTS" id="PR01333">
    <property type="entry name" value="2POREKCHANEL"/>
</dbReference>
<comment type="subcellular location">
    <subcellularLocation>
        <location evidence="1">Vacuole membrane</location>
        <topology evidence="1">Multi-pass membrane protein</topology>
    </subcellularLocation>
</comment>
<evidence type="ECO:0000313" key="20">
    <source>
        <dbReference type="Proteomes" id="UP001189624"/>
    </source>
</evidence>
<keyword evidence="15 17" id="KW-0472">Membrane</keyword>
<accession>A0AA86S682</accession>
<proteinExistence type="inferred from homology"/>
<gene>
    <name evidence="19" type="ORF">AYBTSS11_LOCUS7160</name>
</gene>
<evidence type="ECO:0000256" key="14">
    <source>
        <dbReference type="ARBA" id="ARBA00023065"/>
    </source>
</evidence>
<evidence type="ECO:0000256" key="15">
    <source>
        <dbReference type="ARBA" id="ARBA00023136"/>
    </source>
</evidence>
<keyword evidence="8" id="KW-0479">Metal-binding</keyword>
<protein>
    <recommendedName>
        <fullName evidence="18">Potassium channel domain-containing protein</fullName>
    </recommendedName>
</protein>
<keyword evidence="11" id="KW-0106">Calcium</keyword>
<dbReference type="FunFam" id="1.10.287.70:FF:000165">
    <property type="entry name" value="Two-pore potassium channel 5"/>
    <property type="match status" value="1"/>
</dbReference>
<dbReference type="GO" id="GO:0009705">
    <property type="term" value="C:plant-type vacuole membrane"/>
    <property type="evidence" value="ECO:0007669"/>
    <property type="project" value="TreeGrafter"/>
</dbReference>
<evidence type="ECO:0000256" key="4">
    <source>
        <dbReference type="ARBA" id="ARBA00022448"/>
    </source>
</evidence>
<evidence type="ECO:0000256" key="8">
    <source>
        <dbReference type="ARBA" id="ARBA00022723"/>
    </source>
</evidence>
<dbReference type="Gene3D" id="1.10.287.70">
    <property type="match status" value="2"/>
</dbReference>
<comment type="similarity">
    <text evidence="2">Belongs to the two pore domain potassium channel (TC 1.A.1.7) family.</text>
</comment>
<feature type="transmembrane region" description="Helical" evidence="17">
    <location>
        <begin position="333"/>
        <end position="354"/>
    </location>
</feature>
<keyword evidence="4" id="KW-0813">Transport</keyword>
<keyword evidence="16" id="KW-0407">Ion channel</keyword>
<evidence type="ECO:0000256" key="12">
    <source>
        <dbReference type="ARBA" id="ARBA00022958"/>
    </source>
</evidence>
<keyword evidence="14" id="KW-0406">Ion transport</keyword>
<evidence type="ECO:0000313" key="19">
    <source>
        <dbReference type="EMBL" id="CAJ1935868.1"/>
    </source>
</evidence>
<feature type="domain" description="Potassium channel" evidence="18">
    <location>
        <begin position="341"/>
        <end position="409"/>
    </location>
</feature>
<evidence type="ECO:0000256" key="11">
    <source>
        <dbReference type="ARBA" id="ARBA00022837"/>
    </source>
</evidence>
<dbReference type="GO" id="GO:0046872">
    <property type="term" value="F:metal ion binding"/>
    <property type="evidence" value="ECO:0007669"/>
    <property type="project" value="UniProtKB-KW"/>
</dbReference>
<evidence type="ECO:0000256" key="6">
    <source>
        <dbReference type="ARBA" id="ARBA00022554"/>
    </source>
</evidence>
<dbReference type="GO" id="GO:0030322">
    <property type="term" value="P:stabilization of membrane potential"/>
    <property type="evidence" value="ECO:0007669"/>
    <property type="project" value="TreeGrafter"/>
</dbReference>
<keyword evidence="20" id="KW-1185">Reference proteome</keyword>
<evidence type="ECO:0000259" key="18">
    <source>
        <dbReference type="Pfam" id="PF07885"/>
    </source>
</evidence>
<dbReference type="GO" id="GO:0022841">
    <property type="term" value="F:potassium ion leak channel activity"/>
    <property type="evidence" value="ECO:0007669"/>
    <property type="project" value="TreeGrafter"/>
</dbReference>
<feature type="transmembrane region" description="Helical" evidence="17">
    <location>
        <begin position="270"/>
        <end position="295"/>
    </location>
</feature>
<keyword evidence="10" id="KW-0631">Potassium channel</keyword>
<keyword evidence="5" id="KW-0633">Potassium transport</keyword>
<feature type="transmembrane region" description="Helical" evidence="17">
    <location>
        <begin position="387"/>
        <end position="408"/>
    </location>
</feature>
<keyword evidence="13 17" id="KW-1133">Transmembrane helix</keyword>
<organism evidence="19 20">
    <name type="scientific">Sphenostylis stenocarpa</name>
    <dbReference type="NCBI Taxonomy" id="92480"/>
    <lineage>
        <taxon>Eukaryota</taxon>
        <taxon>Viridiplantae</taxon>
        <taxon>Streptophyta</taxon>
        <taxon>Embryophyta</taxon>
        <taxon>Tracheophyta</taxon>
        <taxon>Spermatophyta</taxon>
        <taxon>Magnoliopsida</taxon>
        <taxon>eudicotyledons</taxon>
        <taxon>Gunneridae</taxon>
        <taxon>Pentapetalae</taxon>
        <taxon>rosids</taxon>
        <taxon>fabids</taxon>
        <taxon>Fabales</taxon>
        <taxon>Fabaceae</taxon>
        <taxon>Papilionoideae</taxon>
        <taxon>50 kb inversion clade</taxon>
        <taxon>NPAAA clade</taxon>
        <taxon>indigoferoid/millettioid clade</taxon>
        <taxon>Phaseoleae</taxon>
        <taxon>Sphenostylis</taxon>
    </lineage>
</organism>
<dbReference type="Gramene" id="rna-AYBTSS11_LOCUS7160">
    <property type="protein sequence ID" value="CAJ1935868.1"/>
    <property type="gene ID" value="gene-AYBTSS11_LOCUS7160"/>
</dbReference>
<dbReference type="AlphaFoldDB" id="A0AA86S682"/>
<name>A0AA86S682_9FABA</name>
<reference evidence="19" key="1">
    <citation type="submission" date="2023-10" db="EMBL/GenBank/DDBJ databases">
        <authorList>
            <person name="Domelevo Entfellner J.-B."/>
        </authorList>
    </citation>
    <scope>NUCLEOTIDE SEQUENCE</scope>
</reference>
<dbReference type="InterPro" id="IPR013099">
    <property type="entry name" value="K_chnl_dom"/>
</dbReference>
<evidence type="ECO:0000256" key="3">
    <source>
        <dbReference type="ARBA" id="ARBA00011738"/>
    </source>
</evidence>
<dbReference type="PANTHER" id="PTHR11003">
    <property type="entry name" value="POTASSIUM CHANNEL, SUBFAMILY K"/>
    <property type="match status" value="1"/>
</dbReference>
<dbReference type="FunFam" id="1.10.287.70:FF:000102">
    <property type="entry name" value="Two-pore potassium channel 3"/>
    <property type="match status" value="1"/>
</dbReference>
<dbReference type="InterPro" id="IPR003280">
    <property type="entry name" value="2pore_dom_K_chnl"/>
</dbReference>